<dbReference type="Pfam" id="PF05726">
    <property type="entry name" value="Pirin_C"/>
    <property type="match status" value="1"/>
</dbReference>
<comment type="cofactor">
    <cofactor evidence="2">
        <name>Fe cation</name>
        <dbReference type="ChEBI" id="CHEBI:24875"/>
    </cofactor>
    <text evidence="2">Binds 1 Fe cation per subunit.</text>
</comment>
<evidence type="ECO:0000256" key="1">
    <source>
        <dbReference type="ARBA" id="ARBA00008416"/>
    </source>
</evidence>
<proteinExistence type="inferred from homology"/>
<dbReference type="OrthoDB" id="9780903at2"/>
<reference evidence="6 7" key="1">
    <citation type="submission" date="2017-09" db="EMBL/GenBank/DDBJ databases">
        <authorList>
            <person name="Ehlers B."/>
            <person name="Leendertz F.H."/>
        </authorList>
    </citation>
    <scope>NUCLEOTIDE SEQUENCE [LARGE SCALE GENOMIC DNA]</scope>
    <source>
        <strain evidence="6 7">USBA 140</strain>
    </source>
</reference>
<dbReference type="SUPFAM" id="SSF51182">
    <property type="entry name" value="RmlC-like cupins"/>
    <property type="match status" value="1"/>
</dbReference>
<gene>
    <name evidence="6" type="ORF">SAMN05421508_109171</name>
</gene>
<dbReference type="PANTHER" id="PTHR13903:SF8">
    <property type="entry name" value="PIRIN"/>
    <property type="match status" value="1"/>
</dbReference>
<dbReference type="CDD" id="cd02909">
    <property type="entry name" value="cupin_pirin_N"/>
    <property type="match status" value="1"/>
</dbReference>
<dbReference type="PIRSF" id="PIRSF006232">
    <property type="entry name" value="Pirin"/>
    <property type="match status" value="1"/>
</dbReference>
<feature type="binding site" evidence="2">
    <location>
        <position position="63"/>
    </location>
    <ligand>
        <name>Fe cation</name>
        <dbReference type="ChEBI" id="CHEBI:24875"/>
    </ligand>
</feature>
<keyword evidence="2" id="KW-0479">Metal-binding</keyword>
<dbReference type="AlphaFoldDB" id="A0A286GW63"/>
<dbReference type="Proteomes" id="UP000219621">
    <property type="component" value="Unassembled WGS sequence"/>
</dbReference>
<name>A0A286GW63_9PROT</name>
<keyword evidence="2" id="KW-0408">Iron</keyword>
<feature type="binding site" evidence="2">
    <location>
        <position position="107"/>
    </location>
    <ligand>
        <name>Fe cation</name>
        <dbReference type="ChEBI" id="CHEBI:24875"/>
    </ligand>
</feature>
<feature type="binding site" evidence="2">
    <location>
        <position position="105"/>
    </location>
    <ligand>
        <name>Fe cation</name>
        <dbReference type="ChEBI" id="CHEBI:24875"/>
    </ligand>
</feature>
<evidence type="ECO:0000256" key="3">
    <source>
        <dbReference type="RuleBase" id="RU003457"/>
    </source>
</evidence>
<dbReference type="InterPro" id="IPR014710">
    <property type="entry name" value="RmlC-like_jellyroll"/>
</dbReference>
<sequence length="293" mass="31602">MPFTAAADRLTIPPRESDIGNLMVRRLLPWRGRRAVGPFVFFDHMGPAEQAAGSGIDVRPHPHIGLATVTWLFEGRILHHDSLGCRQAIEPGAVNWMIAGRGIVHSERTAAEDRAVPRRVHGVQAWVALPAAEEERAPSFEHHPAGTLPVIDGQGWRATLIAGTAWGETAPATVLSPLFYLDMAMTAGAEVDLPDEHAERAVYVVEGTVDLDGVPVPPLSMVTADGPAPARLRATTAARVMLLGGAPLDGPRTIWWNFVSSRKERIAQAKDDWRAGRFAAVPGETDFIPLPSG</sequence>
<feature type="domain" description="Pirin N-terminal" evidence="4">
    <location>
        <begin position="31"/>
        <end position="127"/>
    </location>
</feature>
<dbReference type="CDD" id="cd02247">
    <property type="entry name" value="cupin_pirin_C"/>
    <property type="match status" value="1"/>
</dbReference>
<dbReference type="EMBL" id="OCNJ01000009">
    <property type="protein sequence ID" value="SOD99775.1"/>
    <property type="molecule type" value="Genomic_DNA"/>
</dbReference>
<protein>
    <recommendedName>
        <fullName evidence="8">Pirin</fullName>
    </recommendedName>
</protein>
<feature type="binding site" evidence="2">
    <location>
        <position position="61"/>
    </location>
    <ligand>
        <name>Fe cation</name>
        <dbReference type="ChEBI" id="CHEBI:24875"/>
    </ligand>
</feature>
<dbReference type="GO" id="GO:0046872">
    <property type="term" value="F:metal ion binding"/>
    <property type="evidence" value="ECO:0007669"/>
    <property type="project" value="UniProtKB-KW"/>
</dbReference>
<dbReference type="RefSeq" id="WP_097280823.1">
    <property type="nucleotide sequence ID" value="NZ_OCNJ01000009.1"/>
</dbReference>
<keyword evidence="7" id="KW-1185">Reference proteome</keyword>
<comment type="similarity">
    <text evidence="1 3">Belongs to the pirin family.</text>
</comment>
<evidence type="ECO:0000259" key="4">
    <source>
        <dbReference type="Pfam" id="PF02678"/>
    </source>
</evidence>
<evidence type="ECO:0000313" key="7">
    <source>
        <dbReference type="Proteomes" id="UP000219621"/>
    </source>
</evidence>
<organism evidence="6 7">
    <name type="scientific">Caenispirillum bisanense</name>
    <dbReference type="NCBI Taxonomy" id="414052"/>
    <lineage>
        <taxon>Bacteria</taxon>
        <taxon>Pseudomonadati</taxon>
        <taxon>Pseudomonadota</taxon>
        <taxon>Alphaproteobacteria</taxon>
        <taxon>Rhodospirillales</taxon>
        <taxon>Novispirillaceae</taxon>
        <taxon>Caenispirillum</taxon>
    </lineage>
</organism>
<evidence type="ECO:0000259" key="5">
    <source>
        <dbReference type="Pfam" id="PF05726"/>
    </source>
</evidence>
<dbReference type="InterPro" id="IPR003829">
    <property type="entry name" value="Pirin_N_dom"/>
</dbReference>
<accession>A0A286GW63</accession>
<dbReference type="PANTHER" id="PTHR13903">
    <property type="entry name" value="PIRIN-RELATED"/>
    <property type="match status" value="1"/>
</dbReference>
<dbReference type="Pfam" id="PF02678">
    <property type="entry name" value="Pirin"/>
    <property type="match status" value="1"/>
</dbReference>
<evidence type="ECO:0000256" key="2">
    <source>
        <dbReference type="PIRSR" id="PIRSR006232-1"/>
    </source>
</evidence>
<dbReference type="Gene3D" id="2.60.120.10">
    <property type="entry name" value="Jelly Rolls"/>
    <property type="match status" value="2"/>
</dbReference>
<evidence type="ECO:0008006" key="8">
    <source>
        <dbReference type="Google" id="ProtNLM"/>
    </source>
</evidence>
<dbReference type="InterPro" id="IPR011051">
    <property type="entry name" value="RmlC_Cupin_sf"/>
</dbReference>
<feature type="domain" description="Pirin C-terminal" evidence="5">
    <location>
        <begin position="180"/>
        <end position="278"/>
    </location>
</feature>
<dbReference type="InterPro" id="IPR008778">
    <property type="entry name" value="Pirin_C_dom"/>
</dbReference>
<dbReference type="InterPro" id="IPR012093">
    <property type="entry name" value="Pirin"/>
</dbReference>
<evidence type="ECO:0000313" key="6">
    <source>
        <dbReference type="EMBL" id="SOD99775.1"/>
    </source>
</evidence>